<accession>A0AAX1I9X2</accession>
<evidence type="ECO:0000313" key="2">
    <source>
        <dbReference type="Proteomes" id="UP000515598"/>
    </source>
</evidence>
<organism evidence="1 2">
    <name type="scientific">Stenotrophomonas maltophilia</name>
    <name type="common">Pseudomonas maltophilia</name>
    <name type="synonym">Xanthomonas maltophilia</name>
    <dbReference type="NCBI Taxonomy" id="40324"/>
    <lineage>
        <taxon>Bacteria</taxon>
        <taxon>Pseudomonadati</taxon>
        <taxon>Pseudomonadota</taxon>
        <taxon>Gammaproteobacteria</taxon>
        <taxon>Lysobacterales</taxon>
        <taxon>Lysobacteraceae</taxon>
        <taxon>Stenotrophomonas</taxon>
        <taxon>Stenotrophomonas maltophilia group</taxon>
    </lineage>
</organism>
<dbReference type="EMBL" id="CP060025">
    <property type="protein sequence ID" value="QNG75879.1"/>
    <property type="molecule type" value="Genomic_DNA"/>
</dbReference>
<dbReference type="Proteomes" id="UP000515598">
    <property type="component" value="Chromosome"/>
</dbReference>
<evidence type="ECO:0000313" key="1">
    <source>
        <dbReference type="EMBL" id="QNG75879.1"/>
    </source>
</evidence>
<sequence>MDLQQVAWHSVAYGAKVSGHNTFRFLDAMNNLTRQPLAAALVLALVLPAASVAAAPPGVPCPSIPRPADPGDPAVEVSYLCGVEIAAHGLWFDRSLEVYDATVIGRRDRWPGVEMDIITMAIW</sequence>
<protein>
    <submittedName>
        <fullName evidence="1">Uncharacterized protein</fullName>
    </submittedName>
</protein>
<name>A0AAX1I9X2_STEMA</name>
<proteinExistence type="predicted"/>
<gene>
    <name evidence="1" type="ORF">GPNADHDJ_00045</name>
</gene>
<reference evidence="1 2" key="1">
    <citation type="submission" date="2020-08" db="EMBL/GenBank/DDBJ databases">
        <title>Phenotypic and transcriptomic analysis of seven clinical Stenotrophomonas maltophilia isolates identify a small set of shared and commonly regulated genes involved in biofilm lifestyle.</title>
        <authorList>
            <person name="Alio I."/>
            <person name="Gudzuhn M."/>
            <person name="Streit W."/>
        </authorList>
    </citation>
    <scope>NUCLEOTIDE SEQUENCE [LARGE SCALE GENOMIC DNA]</scope>
    <source>
        <strain evidence="1 2">UHH_SKK55</strain>
    </source>
</reference>
<dbReference type="AlphaFoldDB" id="A0AAX1I9X2"/>